<gene>
    <name evidence="1" type="ORF">MENTE1834_LOCUS46598</name>
</gene>
<sequence length="73" mass="8737">MFFLNLTKQYYKSRVFCSFISFALLFFHVFLFVSVFLLILFLFLAKQIFSNLNFSTNFSANKTIKWLLQICLV</sequence>
<dbReference type="Proteomes" id="UP001497535">
    <property type="component" value="Unassembled WGS sequence"/>
</dbReference>
<evidence type="ECO:0000313" key="1">
    <source>
        <dbReference type="EMBL" id="CAK5119808.1"/>
    </source>
</evidence>
<proteinExistence type="predicted"/>
<dbReference type="EMBL" id="CAVMJV010000172">
    <property type="protein sequence ID" value="CAK5119808.1"/>
    <property type="molecule type" value="Genomic_DNA"/>
</dbReference>
<keyword evidence="2" id="KW-1185">Reference proteome</keyword>
<organism evidence="1 2">
    <name type="scientific">Meloidogyne enterolobii</name>
    <name type="common">Root-knot nematode worm</name>
    <name type="synonym">Meloidogyne mayaguensis</name>
    <dbReference type="NCBI Taxonomy" id="390850"/>
    <lineage>
        <taxon>Eukaryota</taxon>
        <taxon>Metazoa</taxon>
        <taxon>Ecdysozoa</taxon>
        <taxon>Nematoda</taxon>
        <taxon>Chromadorea</taxon>
        <taxon>Rhabditida</taxon>
        <taxon>Tylenchina</taxon>
        <taxon>Tylenchomorpha</taxon>
        <taxon>Tylenchoidea</taxon>
        <taxon>Meloidogynidae</taxon>
        <taxon>Meloidogyninae</taxon>
        <taxon>Meloidogyne</taxon>
    </lineage>
</organism>
<protein>
    <submittedName>
        <fullName evidence="1">Uncharacterized protein</fullName>
    </submittedName>
</protein>
<accession>A0ACB1B2Z1</accession>
<reference evidence="1" key="1">
    <citation type="submission" date="2023-11" db="EMBL/GenBank/DDBJ databases">
        <authorList>
            <person name="Poullet M."/>
        </authorList>
    </citation>
    <scope>NUCLEOTIDE SEQUENCE</scope>
    <source>
        <strain evidence="1">E1834</strain>
    </source>
</reference>
<evidence type="ECO:0000313" key="2">
    <source>
        <dbReference type="Proteomes" id="UP001497535"/>
    </source>
</evidence>
<name>A0ACB1B2Z1_MELEN</name>
<comment type="caution">
    <text evidence="1">The sequence shown here is derived from an EMBL/GenBank/DDBJ whole genome shotgun (WGS) entry which is preliminary data.</text>
</comment>